<accession>A0ABP8JLT3</accession>
<keyword evidence="2" id="KW-1185">Reference proteome</keyword>
<reference evidence="2" key="1">
    <citation type="journal article" date="2019" name="Int. J. Syst. Evol. Microbiol.">
        <title>The Global Catalogue of Microorganisms (GCM) 10K type strain sequencing project: providing services to taxonomists for standard genome sequencing and annotation.</title>
        <authorList>
            <consortium name="The Broad Institute Genomics Platform"/>
            <consortium name="The Broad Institute Genome Sequencing Center for Infectious Disease"/>
            <person name="Wu L."/>
            <person name="Ma J."/>
        </authorList>
    </citation>
    <scope>NUCLEOTIDE SEQUENCE [LARGE SCALE GENOMIC DNA]</scope>
    <source>
        <strain evidence="2">JCM 17924</strain>
    </source>
</reference>
<proteinExistence type="predicted"/>
<protein>
    <submittedName>
        <fullName evidence="1">Uncharacterized protein</fullName>
    </submittedName>
</protein>
<dbReference type="EMBL" id="BAABHA010000015">
    <property type="protein sequence ID" value="GAA4392627.1"/>
    <property type="molecule type" value="Genomic_DNA"/>
</dbReference>
<organism evidence="1 2">
    <name type="scientific">Hymenobacter koreensis</name>
    <dbReference type="NCBI Taxonomy" id="1084523"/>
    <lineage>
        <taxon>Bacteria</taxon>
        <taxon>Pseudomonadati</taxon>
        <taxon>Bacteroidota</taxon>
        <taxon>Cytophagia</taxon>
        <taxon>Cytophagales</taxon>
        <taxon>Hymenobacteraceae</taxon>
        <taxon>Hymenobacter</taxon>
    </lineage>
</organism>
<dbReference type="Proteomes" id="UP001500454">
    <property type="component" value="Unassembled WGS sequence"/>
</dbReference>
<gene>
    <name evidence="1" type="ORF">GCM10023186_43360</name>
</gene>
<name>A0ABP8JLT3_9BACT</name>
<sequence>MLDFAYLRFDKRTPDEHDILFGLLSTYLAQMVRQADFQELWFAGPDTIEELKDSPLRYCTYFPHPLRRTANGYAVAA</sequence>
<comment type="caution">
    <text evidence="1">The sequence shown here is derived from an EMBL/GenBank/DDBJ whole genome shotgun (WGS) entry which is preliminary data.</text>
</comment>
<dbReference type="RefSeq" id="WP_345227694.1">
    <property type="nucleotide sequence ID" value="NZ_BAABHA010000015.1"/>
</dbReference>
<evidence type="ECO:0000313" key="2">
    <source>
        <dbReference type="Proteomes" id="UP001500454"/>
    </source>
</evidence>
<evidence type="ECO:0000313" key="1">
    <source>
        <dbReference type="EMBL" id="GAA4392627.1"/>
    </source>
</evidence>